<dbReference type="InterPro" id="IPR002364">
    <property type="entry name" value="Quin_OxRdtase/zeta-crystal_CS"/>
</dbReference>
<keyword evidence="1" id="KW-0521">NADP</keyword>
<dbReference type="CDD" id="cd05286">
    <property type="entry name" value="QOR2"/>
    <property type="match status" value="1"/>
</dbReference>
<proteinExistence type="predicted"/>
<dbReference type="Pfam" id="PF00107">
    <property type="entry name" value="ADH_zinc_N"/>
    <property type="match status" value="1"/>
</dbReference>
<dbReference type="InterPro" id="IPR036291">
    <property type="entry name" value="NAD(P)-bd_dom_sf"/>
</dbReference>
<dbReference type="NCBIfam" id="NF008024">
    <property type="entry name" value="PRK10754.1"/>
    <property type="match status" value="1"/>
</dbReference>
<dbReference type="PROSITE" id="PS01162">
    <property type="entry name" value="QOR_ZETA_CRYSTAL"/>
    <property type="match status" value="1"/>
</dbReference>
<keyword evidence="5" id="KW-1185">Reference proteome</keyword>
<dbReference type="Proteomes" id="UP000831532">
    <property type="component" value="Chromosome"/>
</dbReference>
<evidence type="ECO:0000313" key="5">
    <source>
        <dbReference type="Proteomes" id="UP000831532"/>
    </source>
</evidence>
<evidence type="ECO:0000256" key="1">
    <source>
        <dbReference type="ARBA" id="ARBA00022857"/>
    </source>
</evidence>
<dbReference type="PANTHER" id="PTHR48106">
    <property type="entry name" value="QUINONE OXIDOREDUCTASE PIG3-RELATED"/>
    <property type="match status" value="1"/>
</dbReference>
<dbReference type="Gene3D" id="3.40.50.720">
    <property type="entry name" value="NAD(P)-binding Rossmann-like Domain"/>
    <property type="match status" value="1"/>
</dbReference>
<sequence length="325" mass="34319">MKAKAIRINRTGGPEVMEYVDVDVGEPGPGEARVRHAACGINYIDVYFRTGLYPQPLPAGLGMEGAGVVEAIGEGVTEVAVGDRVAYAGRPNGSYSEVRNMPSALLLRLPDAISFETGAAMMLQGLTVQYLFRRTVPLKRGDTILFHAAAGGVGLIASQWARALGVNMIGTAGSDEKAALAKAAGCSHVINYNTEDFVARVMEITNGDKVSVVYDSIGKDTFTKSLDCLRPLGTMVSFGNASGPVPDFSLAELSSRGSLFITRPTLFSYAAKRADLEAMAADLFAVVASGDVKIDIHQTYKLADAAQAHIDLEARKTTGSSILAP</sequence>
<dbReference type="InterPro" id="IPR013154">
    <property type="entry name" value="ADH-like_N"/>
</dbReference>
<evidence type="ECO:0000313" key="4">
    <source>
        <dbReference type="EMBL" id="UOD31136.1"/>
    </source>
</evidence>
<accession>A0ABY4AC23</accession>
<keyword evidence="2" id="KW-0560">Oxidoreductase</keyword>
<dbReference type="InterPro" id="IPR011032">
    <property type="entry name" value="GroES-like_sf"/>
</dbReference>
<dbReference type="InterPro" id="IPR020843">
    <property type="entry name" value="ER"/>
</dbReference>
<dbReference type="InterPro" id="IPR013149">
    <property type="entry name" value="ADH-like_C"/>
</dbReference>
<reference evidence="4 5" key="1">
    <citation type="submission" date="2020-10" db="EMBL/GenBank/DDBJ databases">
        <title>Genome analysis of Massilia species.</title>
        <authorList>
            <person name="Jung D.-H."/>
        </authorList>
    </citation>
    <scope>NUCLEOTIDE SEQUENCE [LARGE SCALE GENOMIC DNA]</scope>
    <source>
        <strain evidence="5">sipir</strain>
    </source>
</reference>
<dbReference type="EMBL" id="CP063361">
    <property type="protein sequence ID" value="UOD31136.1"/>
    <property type="molecule type" value="Genomic_DNA"/>
</dbReference>
<dbReference type="Pfam" id="PF08240">
    <property type="entry name" value="ADH_N"/>
    <property type="match status" value="1"/>
</dbReference>
<name>A0ABY4AC23_9BURK</name>
<evidence type="ECO:0000259" key="3">
    <source>
        <dbReference type="SMART" id="SM00829"/>
    </source>
</evidence>
<protein>
    <submittedName>
        <fullName evidence="4">Quinone oxidoreductase</fullName>
    </submittedName>
</protein>
<feature type="domain" description="Enoyl reductase (ER)" evidence="3">
    <location>
        <begin position="12"/>
        <end position="323"/>
    </location>
</feature>
<dbReference type="PANTHER" id="PTHR48106:SF13">
    <property type="entry name" value="QUINONE OXIDOREDUCTASE-RELATED"/>
    <property type="match status" value="1"/>
</dbReference>
<dbReference type="RefSeq" id="WP_243492309.1">
    <property type="nucleotide sequence ID" value="NZ_CP063361.1"/>
</dbReference>
<dbReference type="Gene3D" id="3.90.180.10">
    <property type="entry name" value="Medium-chain alcohol dehydrogenases, catalytic domain"/>
    <property type="match status" value="1"/>
</dbReference>
<dbReference type="SUPFAM" id="SSF51735">
    <property type="entry name" value="NAD(P)-binding Rossmann-fold domains"/>
    <property type="match status" value="1"/>
</dbReference>
<dbReference type="SUPFAM" id="SSF50129">
    <property type="entry name" value="GroES-like"/>
    <property type="match status" value="1"/>
</dbReference>
<evidence type="ECO:0000256" key="2">
    <source>
        <dbReference type="ARBA" id="ARBA00023002"/>
    </source>
</evidence>
<dbReference type="InterPro" id="IPR047618">
    <property type="entry name" value="QOR-like"/>
</dbReference>
<dbReference type="SMART" id="SM00829">
    <property type="entry name" value="PKS_ER"/>
    <property type="match status" value="1"/>
</dbReference>
<organism evidence="4 5">
    <name type="scientific">Massilia violaceinigra</name>
    <dbReference type="NCBI Taxonomy" id="2045208"/>
    <lineage>
        <taxon>Bacteria</taxon>
        <taxon>Pseudomonadati</taxon>
        <taxon>Pseudomonadota</taxon>
        <taxon>Betaproteobacteria</taxon>
        <taxon>Burkholderiales</taxon>
        <taxon>Oxalobacteraceae</taxon>
        <taxon>Telluria group</taxon>
        <taxon>Massilia</taxon>
    </lineage>
</organism>
<gene>
    <name evidence="4" type="ORF">INH39_05285</name>
</gene>